<gene>
    <name evidence="2" type="ORF">OMP38_14535</name>
</gene>
<dbReference type="Pfam" id="PF18066">
    <property type="entry name" value="Phage_ABA_S"/>
    <property type="match status" value="1"/>
</dbReference>
<keyword evidence="3" id="KW-1185">Reference proteome</keyword>
<dbReference type="InterPro" id="IPR041270">
    <property type="entry name" value="Phage_ABA_S"/>
</dbReference>
<proteinExistence type="predicted"/>
<dbReference type="Proteomes" id="UP001153387">
    <property type="component" value="Unassembled WGS sequence"/>
</dbReference>
<dbReference type="InterPro" id="IPR028985">
    <property type="entry name" value="Bacillus_phage_prot-like"/>
</dbReference>
<organism evidence="2 3">
    <name type="scientific">Cohnella ginsengisoli</name>
    <dbReference type="NCBI Taxonomy" id="425004"/>
    <lineage>
        <taxon>Bacteria</taxon>
        <taxon>Bacillati</taxon>
        <taxon>Bacillota</taxon>
        <taxon>Bacilli</taxon>
        <taxon>Bacillales</taxon>
        <taxon>Paenibacillaceae</taxon>
        <taxon>Cohnella</taxon>
    </lineage>
</organism>
<dbReference type="AlphaFoldDB" id="A0A9X4KI24"/>
<dbReference type="SUPFAM" id="SSF111074">
    <property type="entry name" value="Bacillus phage protein"/>
    <property type="match status" value="1"/>
</dbReference>
<evidence type="ECO:0000313" key="2">
    <source>
        <dbReference type="EMBL" id="MDG0791934.1"/>
    </source>
</evidence>
<accession>A0A9X4KI24</accession>
<sequence length="130" mass="14587">MNRGAILEMQPGRELDALVSKTVFGMENVGFIPYSTSIAAAWSVLEKMEQETKVSVWSDNNRKWACEVEYMIHDDCDTAPEAICKAALLYKHNIFGRGITDDLIPPEVQCLNIVSPYATDRTAEKQTTRS</sequence>
<dbReference type="EMBL" id="JAPDHZ010000003">
    <property type="protein sequence ID" value="MDG0791934.1"/>
    <property type="molecule type" value="Genomic_DNA"/>
</dbReference>
<evidence type="ECO:0000313" key="3">
    <source>
        <dbReference type="Proteomes" id="UP001153387"/>
    </source>
</evidence>
<reference evidence="2 3" key="1">
    <citation type="submission" date="2022-10" db="EMBL/GenBank/DDBJ databases">
        <title>Comparative genomic analysis of Cohnella hashimotonis sp. nov., isolated from the International Space Station.</title>
        <authorList>
            <person name="Simpson A."/>
            <person name="Venkateswaran K."/>
        </authorList>
    </citation>
    <scope>NUCLEOTIDE SEQUENCE [LARGE SCALE GENOMIC DNA]</scope>
    <source>
        <strain evidence="2 3">DSM 18997</strain>
    </source>
</reference>
<name>A0A9X4KI24_9BACL</name>
<dbReference type="Gene3D" id="3.30.2120.10">
    <property type="entry name" value="Bacillus phage protein-like"/>
    <property type="match status" value="1"/>
</dbReference>
<evidence type="ECO:0000259" key="1">
    <source>
        <dbReference type="Pfam" id="PF18066"/>
    </source>
</evidence>
<dbReference type="RefSeq" id="WP_277565773.1">
    <property type="nucleotide sequence ID" value="NZ_JAPDHZ010000003.1"/>
</dbReference>
<feature type="domain" description="Phage ABA sandwich" evidence="1">
    <location>
        <begin position="32"/>
        <end position="88"/>
    </location>
</feature>
<protein>
    <recommendedName>
        <fullName evidence="1">Phage ABA sandwich domain-containing protein</fullName>
    </recommendedName>
</protein>
<comment type="caution">
    <text evidence="2">The sequence shown here is derived from an EMBL/GenBank/DDBJ whole genome shotgun (WGS) entry which is preliminary data.</text>
</comment>